<evidence type="ECO:0000313" key="8">
    <source>
        <dbReference type="EMBL" id="RDU69531.1"/>
    </source>
</evidence>
<keyword evidence="5 6" id="KW-0472">Membrane</keyword>
<dbReference type="InterPro" id="IPR010432">
    <property type="entry name" value="RDD"/>
</dbReference>
<dbReference type="Pfam" id="PF06271">
    <property type="entry name" value="RDD"/>
    <property type="match status" value="1"/>
</dbReference>
<evidence type="ECO:0000256" key="1">
    <source>
        <dbReference type="ARBA" id="ARBA00004651"/>
    </source>
</evidence>
<dbReference type="RefSeq" id="WP_104724516.1">
    <property type="nucleotide sequence ID" value="NZ_FZNE01000003.1"/>
</dbReference>
<evidence type="ECO:0000313" key="9">
    <source>
        <dbReference type="Proteomes" id="UP000257067"/>
    </source>
</evidence>
<proteinExistence type="predicted"/>
<evidence type="ECO:0000256" key="2">
    <source>
        <dbReference type="ARBA" id="ARBA00022475"/>
    </source>
</evidence>
<evidence type="ECO:0000256" key="4">
    <source>
        <dbReference type="ARBA" id="ARBA00022989"/>
    </source>
</evidence>
<dbReference type="GO" id="GO:0005886">
    <property type="term" value="C:plasma membrane"/>
    <property type="evidence" value="ECO:0007669"/>
    <property type="project" value="UniProtKB-SubCell"/>
</dbReference>
<sequence>MNLEEILYREEIVLASIGRRAMAFLLDRILISFVFTLIYWNEFSALSGSYLQVVNFFYEVILQFLLLNFTYETLFTALYGATLGKIACKIKVISTSLLDHPNILFSCIRSAMKILGEYFIYIPFLLIYFTPFKQTLHDLLGKTIVIKYA</sequence>
<dbReference type="Proteomes" id="UP000257067">
    <property type="component" value="Unassembled WGS sequence"/>
</dbReference>
<evidence type="ECO:0000256" key="3">
    <source>
        <dbReference type="ARBA" id="ARBA00022692"/>
    </source>
</evidence>
<dbReference type="EMBL" id="NXLU01000002">
    <property type="protein sequence ID" value="RDU69531.1"/>
    <property type="molecule type" value="Genomic_DNA"/>
</dbReference>
<evidence type="ECO:0000256" key="5">
    <source>
        <dbReference type="ARBA" id="ARBA00023136"/>
    </source>
</evidence>
<dbReference type="PANTHER" id="PTHR36115">
    <property type="entry name" value="PROLINE-RICH ANTIGEN HOMOLOG-RELATED"/>
    <property type="match status" value="1"/>
</dbReference>
<dbReference type="InterPro" id="IPR051791">
    <property type="entry name" value="Pra-immunoreactive"/>
</dbReference>
<protein>
    <submittedName>
        <fullName evidence="8">RDD family protein</fullName>
    </submittedName>
</protein>
<keyword evidence="4 6" id="KW-1133">Transmembrane helix</keyword>
<organism evidence="8 9">
    <name type="scientific">Helicobacter cholecystus</name>
    <dbReference type="NCBI Taxonomy" id="45498"/>
    <lineage>
        <taxon>Bacteria</taxon>
        <taxon>Pseudomonadati</taxon>
        <taxon>Campylobacterota</taxon>
        <taxon>Epsilonproteobacteria</taxon>
        <taxon>Campylobacterales</taxon>
        <taxon>Helicobacteraceae</taxon>
        <taxon>Helicobacter</taxon>
    </lineage>
</organism>
<gene>
    <name evidence="8" type="ORF">CQA62_02460</name>
</gene>
<keyword evidence="2" id="KW-1003">Cell membrane</keyword>
<evidence type="ECO:0000259" key="7">
    <source>
        <dbReference type="Pfam" id="PF06271"/>
    </source>
</evidence>
<comment type="caution">
    <text evidence="8">The sequence shown here is derived from an EMBL/GenBank/DDBJ whole genome shotgun (WGS) entry which is preliminary data.</text>
</comment>
<feature type="domain" description="RDD" evidence="7">
    <location>
        <begin position="14"/>
        <end position="141"/>
    </location>
</feature>
<feature type="transmembrane region" description="Helical" evidence="6">
    <location>
        <begin position="60"/>
        <end position="81"/>
    </location>
</feature>
<evidence type="ECO:0000256" key="6">
    <source>
        <dbReference type="SAM" id="Phobius"/>
    </source>
</evidence>
<feature type="transmembrane region" description="Helical" evidence="6">
    <location>
        <begin position="114"/>
        <end position="132"/>
    </location>
</feature>
<reference evidence="8 9" key="1">
    <citation type="submission" date="2018-04" db="EMBL/GenBank/DDBJ databases">
        <title>Novel Campyloabacter and Helicobacter Species and Strains.</title>
        <authorList>
            <person name="Mannion A.J."/>
            <person name="Shen Z."/>
            <person name="Fox J.G."/>
        </authorList>
    </citation>
    <scope>NUCLEOTIDE SEQUENCE [LARGE SCALE GENOMIC DNA]</scope>
    <source>
        <strain evidence="8 9">ATCC 700242</strain>
    </source>
</reference>
<dbReference type="OrthoDB" id="5358104at2"/>
<comment type="subcellular location">
    <subcellularLocation>
        <location evidence="1">Cell membrane</location>
        <topology evidence="1">Multi-pass membrane protein</topology>
    </subcellularLocation>
</comment>
<name>A0A3D8IY99_9HELI</name>
<accession>A0A3D8IY99</accession>
<keyword evidence="9" id="KW-1185">Reference proteome</keyword>
<dbReference type="AlphaFoldDB" id="A0A3D8IY99"/>
<feature type="transmembrane region" description="Helical" evidence="6">
    <location>
        <begin position="21"/>
        <end position="40"/>
    </location>
</feature>
<keyword evidence="3 6" id="KW-0812">Transmembrane</keyword>